<comment type="caution">
    <text evidence="1">The sequence shown here is derived from an EMBL/GenBank/DDBJ whole genome shotgun (WGS) entry which is preliminary data.</text>
</comment>
<proteinExistence type="predicted"/>
<reference evidence="1" key="1">
    <citation type="journal article" date="2019" name="Sci. Rep.">
        <title>Draft genome of Tanacetum cinerariifolium, the natural source of mosquito coil.</title>
        <authorList>
            <person name="Yamashiro T."/>
            <person name="Shiraishi A."/>
            <person name="Satake H."/>
            <person name="Nakayama K."/>
        </authorList>
    </citation>
    <scope>NUCLEOTIDE SEQUENCE</scope>
</reference>
<evidence type="ECO:0000313" key="1">
    <source>
        <dbReference type="EMBL" id="GFC83867.1"/>
    </source>
</evidence>
<feature type="non-terminal residue" evidence="1">
    <location>
        <position position="1"/>
    </location>
</feature>
<dbReference type="SUPFAM" id="SSF51261">
    <property type="entry name" value="Duplicated hybrid motif"/>
    <property type="match status" value="1"/>
</dbReference>
<name>A0A699RFL7_TANCI</name>
<dbReference type="EMBL" id="BKCJ011091714">
    <property type="protein sequence ID" value="GFC83867.1"/>
    <property type="molecule type" value="Genomic_DNA"/>
</dbReference>
<organism evidence="1">
    <name type="scientific">Tanacetum cinerariifolium</name>
    <name type="common">Dalmatian daisy</name>
    <name type="synonym">Chrysanthemum cinerariifolium</name>
    <dbReference type="NCBI Taxonomy" id="118510"/>
    <lineage>
        <taxon>Eukaryota</taxon>
        <taxon>Viridiplantae</taxon>
        <taxon>Streptophyta</taxon>
        <taxon>Embryophyta</taxon>
        <taxon>Tracheophyta</taxon>
        <taxon>Spermatophyta</taxon>
        <taxon>Magnoliopsida</taxon>
        <taxon>eudicotyledons</taxon>
        <taxon>Gunneridae</taxon>
        <taxon>Pentapetalae</taxon>
        <taxon>asterids</taxon>
        <taxon>campanulids</taxon>
        <taxon>Asterales</taxon>
        <taxon>Asteraceae</taxon>
        <taxon>Asteroideae</taxon>
        <taxon>Anthemideae</taxon>
        <taxon>Anthemidinae</taxon>
        <taxon>Tanacetum</taxon>
    </lineage>
</organism>
<dbReference type="InterPro" id="IPR011055">
    <property type="entry name" value="Dup_hybrid_motif"/>
</dbReference>
<evidence type="ECO:0008006" key="2">
    <source>
        <dbReference type="Google" id="ProtNLM"/>
    </source>
</evidence>
<feature type="non-terminal residue" evidence="1">
    <location>
        <position position="250"/>
    </location>
</feature>
<dbReference type="Gene3D" id="2.70.70.10">
    <property type="entry name" value="Glucose Permease (Domain IIA)"/>
    <property type="match status" value="1"/>
</dbReference>
<dbReference type="AlphaFoldDB" id="A0A699RFL7"/>
<accession>A0A699RFL7</accession>
<gene>
    <name evidence="1" type="ORF">Tci_855837</name>
</gene>
<protein>
    <recommendedName>
        <fullName evidence="2">Peptidase M23 domain-containing protein</fullName>
    </recommendedName>
</protein>
<sequence>AGVKNVVGVSDQVIRRTIPARSSERLIALSPQVAGKAMAYKPSLRSIVGDPQRSASASGFAYRYPLPWVGGPFRISQGANGSYSHVGAKSRYAIDIAMPEGTQIIAARGGTVIKTENAQSGRGFGERQGRSACGCWRAARALWEHRQQHRPPPALRGATQCGAGAGVDSVRVLATGPELAEFRHRRELNRCRRSATCVGARLPANAIYLRNGSWMTYRVRQQAGSYRMGFDHKLAGSAGLVVTTAGTAIR</sequence>